<evidence type="ECO:0000256" key="3">
    <source>
        <dbReference type="ARBA" id="ARBA00022741"/>
    </source>
</evidence>
<accession>A0A2S5TF94</accession>
<evidence type="ECO:0000256" key="7">
    <source>
        <dbReference type="HAMAP-Rule" id="MF_00802"/>
    </source>
</evidence>
<feature type="domain" description="Glutamate-ammonia ligase adenylyltransferase repeated" evidence="8">
    <location>
        <begin position="22"/>
        <end position="264"/>
    </location>
</feature>
<feature type="region of interest" description="Adenylyl removase" evidence="7">
    <location>
        <begin position="1"/>
        <end position="435"/>
    </location>
</feature>
<dbReference type="Gene3D" id="1.20.120.1510">
    <property type="match status" value="1"/>
</dbReference>
<keyword evidence="1 7" id="KW-0808">Transferase</keyword>
<comment type="function">
    <text evidence="7">Involved in the regulation of glutamine synthetase GlnA, a key enzyme in the process to assimilate ammonia. When cellular nitrogen levels are high, the C-terminal adenylyl transferase (AT) inactivates GlnA by covalent transfer of an adenylyl group from ATP to specific tyrosine residue of GlnA, thus reducing its activity. Conversely, when nitrogen levels are low, the N-terminal adenylyl removase (AR) activates GlnA by removing the adenylyl group by phosphorolysis, increasing its activity. The regulatory region of GlnE binds the signal transduction protein PII (GlnB) which indicates the nitrogen status of the cell.</text>
</comment>
<keyword evidence="11" id="KW-1185">Reference proteome</keyword>
<feature type="domain" description="Glutamate-ammonia ligase adenylyltransferase repeated" evidence="8">
    <location>
        <begin position="541"/>
        <end position="794"/>
    </location>
</feature>
<evidence type="ECO:0000256" key="2">
    <source>
        <dbReference type="ARBA" id="ARBA00022695"/>
    </source>
</evidence>
<proteinExistence type="inferred from homology"/>
<sequence length="937" mass="104297">MSGTAELLARLRAQDAALAEAAVRACAASPFVAEALAWMLDRGMALEELRRVREPGQTAGRIREATRELAEEADMQRALRRLRREDMARIAFRDLAGWAPLDETLGDLSDLADACCEAALRFAERRLQGRHGRPLDERGGESRPVVLGMGKLGGRELNFSSDIDLIFCYTQGGETDGARPLSNGEYFGRLTQETGKLLSARTEDGFVFRVDTMLRPFGSAGALAASFAAMEEYYQVHGREWERYALIKARPVAGDIEAGQALLRTLRPFVYRRYLDYNAIGSLRELKRLIEDDVKRKGMDDNVKLGPGGIRELEFIVQSFQLVRGGNETPLRDARLRPVLRYLGEAGHLPSQTAMRLDECYVYLRRLENAIQMYGDEQAHALPADEARRAALCAAMGNADWCGLLEELDAVRGFVQQQFGRVFAESQKGRDEGPLARLVAGLWSGQLDPGDAADGLYGAGYQQSPKELVDDLETLKGLRLVRAMREETLLKLQQLLAQLLEEALQQPQPAVALKRALRIIQAVVGRSTYLTLLRESDGTRQQLLGLCAASPWLTDFIAQSPVLLDSLLDPRTLYAPPEKEELFEDLRRRAQEIEGQGTEAAMDLLRRYQKEMTLRIAAADLMHALPLVKVSDRLTWLAEAIVAQALRFTWAEMAAQYGEPRRRDGSPFGFGVIAYGKFGGIELGYGSDLDLVFVHDCDALDEDSQGGARPLNNGAWYARLAQRLINSLATQTPAGRAYEVDMQLRPSGASGLLVTSLDGFADYQRSSAWTWEHQALTRARYIAGPEAMGEAFEAVRQEILCRPRDVATLRGQVVEMRARMRGSLDKSSAESWDIKQGEGGLIDIEFVTQYLVLRDASRDAGVVEYSDNWRQLDALERAGSISTGSKQALIDCYRAYRGFVHVRSLQNQPAQAPADRFAAEREAVRAIWRQLLVDVRD</sequence>
<comment type="catalytic activity">
    <reaction evidence="7">
        <text>[glutamine synthetase]-L-tyrosine + ATP = [glutamine synthetase]-O(4)-(5'-adenylyl)-L-tyrosine + diphosphate</text>
        <dbReference type="Rhea" id="RHEA:18589"/>
        <dbReference type="Rhea" id="RHEA-COMP:10660"/>
        <dbReference type="Rhea" id="RHEA-COMP:10661"/>
        <dbReference type="ChEBI" id="CHEBI:30616"/>
        <dbReference type="ChEBI" id="CHEBI:33019"/>
        <dbReference type="ChEBI" id="CHEBI:46858"/>
        <dbReference type="ChEBI" id="CHEBI:83624"/>
        <dbReference type="EC" id="2.7.7.42"/>
    </reaction>
</comment>
<dbReference type="RefSeq" id="WP_104230715.1">
    <property type="nucleotide sequence ID" value="NZ_PSNW01000006.1"/>
</dbReference>
<name>A0A2S5TF94_9GAMM</name>
<evidence type="ECO:0000259" key="8">
    <source>
        <dbReference type="Pfam" id="PF03710"/>
    </source>
</evidence>
<dbReference type="SUPFAM" id="SSF81301">
    <property type="entry name" value="Nucleotidyltransferase"/>
    <property type="match status" value="2"/>
</dbReference>
<dbReference type="GO" id="GO:0008882">
    <property type="term" value="F:[glutamate-ammonia-ligase] adenylyltransferase activity"/>
    <property type="evidence" value="ECO:0007669"/>
    <property type="project" value="UniProtKB-UniRule"/>
</dbReference>
<keyword evidence="4 7" id="KW-0067">ATP-binding</keyword>
<evidence type="ECO:0000259" key="9">
    <source>
        <dbReference type="Pfam" id="PF08335"/>
    </source>
</evidence>
<dbReference type="InterPro" id="IPR023057">
    <property type="entry name" value="GlnE"/>
</dbReference>
<gene>
    <name evidence="7" type="primary">glnE</name>
    <name evidence="10" type="ORF">C3942_12735</name>
</gene>
<dbReference type="InterPro" id="IPR005190">
    <property type="entry name" value="GlnE_rpt_dom"/>
</dbReference>
<dbReference type="GO" id="GO:0005524">
    <property type="term" value="F:ATP binding"/>
    <property type="evidence" value="ECO:0007669"/>
    <property type="project" value="UniProtKB-UniRule"/>
</dbReference>
<evidence type="ECO:0000256" key="6">
    <source>
        <dbReference type="ARBA" id="ARBA00023268"/>
    </source>
</evidence>
<comment type="cofactor">
    <cofactor evidence="7">
        <name>Mg(2+)</name>
        <dbReference type="ChEBI" id="CHEBI:18420"/>
    </cofactor>
</comment>
<feature type="region of interest" description="Adenylyl transferase" evidence="7">
    <location>
        <begin position="439"/>
        <end position="937"/>
    </location>
</feature>
<dbReference type="Pfam" id="PF08335">
    <property type="entry name" value="GlnD_UR_UTase"/>
    <property type="match status" value="2"/>
</dbReference>
<comment type="similarity">
    <text evidence="7">Belongs to the GlnE family.</text>
</comment>
<dbReference type="InterPro" id="IPR043519">
    <property type="entry name" value="NT_sf"/>
</dbReference>
<keyword evidence="5 7" id="KW-0460">Magnesium</keyword>
<keyword evidence="6 7" id="KW-0511">Multifunctional enzyme</keyword>
<reference evidence="10 11" key="1">
    <citation type="submission" date="2018-02" db="EMBL/GenBank/DDBJ databases">
        <title>Genome sequencing of Solimonas sp. HR-BB.</title>
        <authorList>
            <person name="Lee Y."/>
            <person name="Jeon C.O."/>
        </authorList>
    </citation>
    <scope>NUCLEOTIDE SEQUENCE [LARGE SCALE GENOMIC DNA]</scope>
    <source>
        <strain evidence="10 11">HR-BB</strain>
    </source>
</reference>
<dbReference type="GO" id="GO:0005829">
    <property type="term" value="C:cytosol"/>
    <property type="evidence" value="ECO:0007669"/>
    <property type="project" value="TreeGrafter"/>
</dbReference>
<dbReference type="NCBIfam" id="NF008292">
    <property type="entry name" value="PRK11072.1"/>
    <property type="match status" value="1"/>
</dbReference>
<organism evidence="10 11">
    <name type="scientific">Solimonas fluminis</name>
    <dbReference type="NCBI Taxonomy" id="2086571"/>
    <lineage>
        <taxon>Bacteria</taxon>
        <taxon>Pseudomonadati</taxon>
        <taxon>Pseudomonadota</taxon>
        <taxon>Gammaproteobacteria</taxon>
        <taxon>Nevskiales</taxon>
        <taxon>Nevskiaceae</taxon>
        <taxon>Solimonas</taxon>
    </lineage>
</organism>
<dbReference type="InterPro" id="IPR013546">
    <property type="entry name" value="PII_UdlTrfase/GS_AdlTrfase"/>
</dbReference>
<comment type="catalytic activity">
    <reaction evidence="7">
        <text>[glutamine synthetase]-O(4)-(5'-adenylyl)-L-tyrosine + phosphate = [glutamine synthetase]-L-tyrosine + ADP</text>
        <dbReference type="Rhea" id="RHEA:43716"/>
        <dbReference type="Rhea" id="RHEA-COMP:10660"/>
        <dbReference type="Rhea" id="RHEA-COMP:10661"/>
        <dbReference type="ChEBI" id="CHEBI:43474"/>
        <dbReference type="ChEBI" id="CHEBI:46858"/>
        <dbReference type="ChEBI" id="CHEBI:83624"/>
        <dbReference type="ChEBI" id="CHEBI:456216"/>
        <dbReference type="EC" id="2.7.7.89"/>
    </reaction>
</comment>
<dbReference type="PANTHER" id="PTHR30621">
    <property type="entry name" value="GLUTAMINE SYNTHETASE ADENYLYLTRANSFERASE"/>
    <property type="match status" value="1"/>
</dbReference>
<evidence type="ECO:0000256" key="4">
    <source>
        <dbReference type="ARBA" id="ARBA00022840"/>
    </source>
</evidence>
<dbReference type="AlphaFoldDB" id="A0A2S5TF94"/>
<protein>
    <recommendedName>
        <fullName evidence="7">Bifunctional glutamine synthetase adenylyltransferase/adenylyl-removing enzyme</fullName>
    </recommendedName>
    <alternativeName>
        <fullName evidence="7">ATP:glutamine synthetase adenylyltransferase</fullName>
    </alternativeName>
    <alternativeName>
        <fullName evidence="7">ATase</fullName>
    </alternativeName>
    <domain>
        <recommendedName>
            <fullName evidence="7">Glutamine synthetase adenylyl-L-tyrosine phosphorylase</fullName>
            <ecNumber evidence="7">2.7.7.89</ecNumber>
        </recommendedName>
        <alternativeName>
            <fullName evidence="7">Adenylyl removase</fullName>
            <shortName evidence="7">AR</shortName>
            <shortName evidence="7">AT-N</shortName>
        </alternativeName>
    </domain>
    <domain>
        <recommendedName>
            <fullName evidence="7">Glutamine synthetase adenylyl transferase</fullName>
            <ecNumber evidence="7">2.7.7.42</ecNumber>
        </recommendedName>
        <alternativeName>
            <fullName evidence="7">Adenylyl transferase</fullName>
            <shortName evidence="7">AT</shortName>
            <shortName evidence="7">AT-C</shortName>
        </alternativeName>
    </domain>
</protein>
<evidence type="ECO:0000313" key="11">
    <source>
        <dbReference type="Proteomes" id="UP000238220"/>
    </source>
</evidence>
<evidence type="ECO:0000256" key="5">
    <source>
        <dbReference type="ARBA" id="ARBA00022842"/>
    </source>
</evidence>
<dbReference type="GO" id="GO:0000287">
    <property type="term" value="F:magnesium ion binding"/>
    <property type="evidence" value="ECO:0007669"/>
    <property type="project" value="UniProtKB-UniRule"/>
</dbReference>
<dbReference type="EC" id="2.7.7.42" evidence="7"/>
<dbReference type="Gene3D" id="3.30.460.10">
    <property type="entry name" value="Beta Polymerase, domain 2"/>
    <property type="match status" value="2"/>
</dbReference>
<keyword evidence="2 7" id="KW-0548">Nucleotidyltransferase</keyword>
<dbReference type="Gene3D" id="1.20.120.330">
    <property type="entry name" value="Nucleotidyltransferases domain 2"/>
    <property type="match status" value="2"/>
</dbReference>
<evidence type="ECO:0000256" key="1">
    <source>
        <dbReference type="ARBA" id="ARBA00022679"/>
    </source>
</evidence>
<dbReference type="HAMAP" id="MF_00802">
    <property type="entry name" value="GlnE"/>
    <property type="match status" value="1"/>
</dbReference>
<dbReference type="OrthoDB" id="9759366at2"/>
<evidence type="ECO:0000313" key="10">
    <source>
        <dbReference type="EMBL" id="PPE73654.1"/>
    </source>
</evidence>
<dbReference type="SUPFAM" id="SSF81593">
    <property type="entry name" value="Nucleotidyltransferase substrate binding subunit/domain"/>
    <property type="match status" value="2"/>
</dbReference>
<dbReference type="PANTHER" id="PTHR30621:SF0">
    <property type="entry name" value="BIFUNCTIONAL GLUTAMINE SYNTHETASE ADENYLYLTRANSFERASE_ADENYLYL-REMOVING ENZYME"/>
    <property type="match status" value="1"/>
</dbReference>
<dbReference type="FunFam" id="1.20.120.330:FF:000005">
    <property type="entry name" value="Bifunctional glutamine synthetase adenylyltransferase/adenylyl-removing enzyme"/>
    <property type="match status" value="1"/>
</dbReference>
<keyword evidence="3 7" id="KW-0547">Nucleotide-binding</keyword>
<dbReference type="GO" id="GO:0047388">
    <property type="term" value="F:[glutamine synthetase]-adenylyl-L-tyrosine phosphorylase activity"/>
    <property type="evidence" value="ECO:0007669"/>
    <property type="project" value="UniProtKB-EC"/>
</dbReference>
<dbReference type="FunFam" id="3.30.460.10:FF:000009">
    <property type="entry name" value="Bifunctional glutamine synthetase adenylyltransferase/adenylyl-removing enzyme"/>
    <property type="match status" value="1"/>
</dbReference>
<feature type="domain" description="PII-uridylyltransferase/Glutamine-synthetase adenylyltransferase" evidence="9">
    <location>
        <begin position="285"/>
        <end position="422"/>
    </location>
</feature>
<dbReference type="GO" id="GO:0016874">
    <property type="term" value="F:ligase activity"/>
    <property type="evidence" value="ECO:0007669"/>
    <property type="project" value="UniProtKB-KW"/>
</dbReference>
<feature type="domain" description="PII-uridylyltransferase/Glutamine-synthetase adenylyltransferase" evidence="9">
    <location>
        <begin position="811"/>
        <end position="898"/>
    </location>
</feature>
<comment type="caution">
    <text evidence="10">The sequence shown here is derived from an EMBL/GenBank/DDBJ whole genome shotgun (WGS) entry which is preliminary data.</text>
</comment>
<dbReference type="CDD" id="cd05401">
    <property type="entry name" value="NT_GlnE_GlnD_like"/>
    <property type="match status" value="2"/>
</dbReference>
<dbReference type="EMBL" id="PSNW01000006">
    <property type="protein sequence ID" value="PPE73654.1"/>
    <property type="molecule type" value="Genomic_DNA"/>
</dbReference>
<keyword evidence="10" id="KW-0436">Ligase</keyword>
<dbReference type="Proteomes" id="UP000238220">
    <property type="component" value="Unassembled WGS sequence"/>
</dbReference>
<dbReference type="Pfam" id="PF03710">
    <property type="entry name" value="GlnE"/>
    <property type="match status" value="2"/>
</dbReference>
<dbReference type="GO" id="GO:0000820">
    <property type="term" value="P:regulation of glutamine family amino acid metabolic process"/>
    <property type="evidence" value="ECO:0007669"/>
    <property type="project" value="UniProtKB-UniRule"/>
</dbReference>
<dbReference type="EC" id="2.7.7.89" evidence="7"/>